<reference evidence="2" key="1">
    <citation type="submission" date="2020-06" db="EMBL/GenBank/DDBJ databases">
        <title>WGS assembly of Ceratodon purpureus strain R40.</title>
        <authorList>
            <person name="Carey S.B."/>
            <person name="Jenkins J."/>
            <person name="Shu S."/>
            <person name="Lovell J.T."/>
            <person name="Sreedasyam A."/>
            <person name="Maumus F."/>
            <person name="Tiley G.P."/>
            <person name="Fernandez-Pozo N."/>
            <person name="Barry K."/>
            <person name="Chen C."/>
            <person name="Wang M."/>
            <person name="Lipzen A."/>
            <person name="Daum C."/>
            <person name="Saski C.A."/>
            <person name="Payton A.C."/>
            <person name="Mcbreen J.C."/>
            <person name="Conrad R.E."/>
            <person name="Kollar L.M."/>
            <person name="Olsson S."/>
            <person name="Huttunen S."/>
            <person name="Landis J.B."/>
            <person name="Wickett N.J."/>
            <person name="Johnson M.G."/>
            <person name="Rensing S.A."/>
            <person name="Grimwood J."/>
            <person name="Schmutz J."/>
            <person name="Mcdaniel S.F."/>
        </authorList>
    </citation>
    <scope>NUCLEOTIDE SEQUENCE</scope>
    <source>
        <strain evidence="2">R40</strain>
    </source>
</reference>
<organism evidence="2 3">
    <name type="scientific">Ceratodon purpureus</name>
    <name type="common">Fire moss</name>
    <name type="synonym">Dicranum purpureum</name>
    <dbReference type="NCBI Taxonomy" id="3225"/>
    <lineage>
        <taxon>Eukaryota</taxon>
        <taxon>Viridiplantae</taxon>
        <taxon>Streptophyta</taxon>
        <taxon>Embryophyta</taxon>
        <taxon>Bryophyta</taxon>
        <taxon>Bryophytina</taxon>
        <taxon>Bryopsida</taxon>
        <taxon>Dicranidae</taxon>
        <taxon>Pseudoditrichales</taxon>
        <taxon>Ditrichaceae</taxon>
        <taxon>Ceratodon</taxon>
    </lineage>
</organism>
<evidence type="ECO:0000313" key="2">
    <source>
        <dbReference type="EMBL" id="KAG0565254.1"/>
    </source>
</evidence>
<name>A0A8T0H4B8_CERPU</name>
<protein>
    <submittedName>
        <fullName evidence="2">Uncharacterized protein</fullName>
    </submittedName>
</protein>
<dbReference type="EMBL" id="CM026429">
    <property type="protein sequence ID" value="KAG0565254.1"/>
    <property type="molecule type" value="Genomic_DNA"/>
</dbReference>
<feature type="chain" id="PRO_5035833930" evidence="1">
    <location>
        <begin position="21"/>
        <end position="53"/>
    </location>
</feature>
<comment type="caution">
    <text evidence="2">The sequence shown here is derived from an EMBL/GenBank/DDBJ whole genome shotgun (WGS) entry which is preliminary data.</text>
</comment>
<keyword evidence="1" id="KW-0732">Signal</keyword>
<dbReference type="Proteomes" id="UP000822688">
    <property type="component" value="Chromosome 8"/>
</dbReference>
<sequence>MLISFNHVFVLSLLGPSLNSHWNDHNSCSIEEPNCNSRSKSIMIRDGKLASRI</sequence>
<accession>A0A8T0H4B8</accession>
<evidence type="ECO:0000313" key="3">
    <source>
        <dbReference type="Proteomes" id="UP000822688"/>
    </source>
</evidence>
<keyword evidence="3" id="KW-1185">Reference proteome</keyword>
<evidence type="ECO:0000256" key="1">
    <source>
        <dbReference type="SAM" id="SignalP"/>
    </source>
</evidence>
<gene>
    <name evidence="2" type="ORF">KC19_8G176600</name>
</gene>
<dbReference type="AlphaFoldDB" id="A0A8T0H4B8"/>
<feature type="signal peptide" evidence="1">
    <location>
        <begin position="1"/>
        <end position="20"/>
    </location>
</feature>
<proteinExistence type="predicted"/>